<name>W2R1T1_PHYN3</name>
<reference evidence="1 2" key="2">
    <citation type="submission" date="2013-11" db="EMBL/GenBank/DDBJ databases">
        <title>The Genome Sequence of Phytophthora parasitica INRA-310.</title>
        <authorList>
            <consortium name="The Broad Institute Genomics Platform"/>
            <person name="Russ C."/>
            <person name="Tyler B."/>
            <person name="Panabieres F."/>
            <person name="Shan W."/>
            <person name="Tripathy S."/>
            <person name="Grunwald N."/>
            <person name="Machado M."/>
            <person name="Johnson C.S."/>
            <person name="Arredondo F."/>
            <person name="Hong C."/>
            <person name="Coffey M."/>
            <person name="Young S.K."/>
            <person name="Zeng Q."/>
            <person name="Gargeya S."/>
            <person name="Fitzgerald M."/>
            <person name="Abouelleil A."/>
            <person name="Alvarado L."/>
            <person name="Chapman S.B."/>
            <person name="Gainer-Dewar J."/>
            <person name="Goldberg J."/>
            <person name="Griggs A."/>
            <person name="Gujja S."/>
            <person name="Hansen M."/>
            <person name="Howarth C."/>
            <person name="Imamovic A."/>
            <person name="Ireland A."/>
            <person name="Larimer J."/>
            <person name="McCowan C."/>
            <person name="Murphy C."/>
            <person name="Pearson M."/>
            <person name="Poon T.W."/>
            <person name="Priest M."/>
            <person name="Roberts A."/>
            <person name="Saif S."/>
            <person name="Shea T."/>
            <person name="Sykes S."/>
            <person name="Wortman J."/>
            <person name="Nusbaum C."/>
            <person name="Birren B."/>
        </authorList>
    </citation>
    <scope>NUCLEOTIDE SEQUENCE [LARGE SCALE GENOMIC DNA]</scope>
    <source>
        <strain evidence="1 2">INRA-310</strain>
    </source>
</reference>
<protein>
    <submittedName>
        <fullName evidence="1">Uncharacterized protein</fullName>
    </submittedName>
</protein>
<dbReference type="RefSeq" id="XP_008895698.1">
    <property type="nucleotide sequence ID" value="XM_008897450.1"/>
</dbReference>
<reference evidence="2" key="1">
    <citation type="submission" date="2011-12" db="EMBL/GenBank/DDBJ databases">
        <authorList>
            <consortium name="The Broad Institute Genome Sequencing Platform"/>
            <person name="Russ C."/>
            <person name="Tyler B."/>
            <person name="Panabieres F."/>
            <person name="Shan W."/>
            <person name="Tripathy S."/>
            <person name="Grunwald N."/>
            <person name="Machado M."/>
            <person name="Young S.K."/>
            <person name="Zeng Q."/>
            <person name="Gargeya S."/>
            <person name="Fitzgerald M."/>
            <person name="Haas B."/>
            <person name="Abouelleil A."/>
            <person name="Alvarado L."/>
            <person name="Arachchi H.M."/>
            <person name="Berlin A."/>
            <person name="Chapman S.B."/>
            <person name="Gearin G."/>
            <person name="Goldberg J."/>
            <person name="Griggs A."/>
            <person name="Gujja S."/>
            <person name="Hansen M."/>
            <person name="Heiman D."/>
            <person name="Howarth C."/>
            <person name="Larimer J."/>
            <person name="Lui A."/>
            <person name="MacDonald P.J.P."/>
            <person name="McCowen C."/>
            <person name="Montmayeur A."/>
            <person name="Murphy C."/>
            <person name="Neiman D."/>
            <person name="Pearson M."/>
            <person name="Priest M."/>
            <person name="Roberts A."/>
            <person name="Saif S."/>
            <person name="Shea T."/>
            <person name="Sisk P."/>
            <person name="Stolte C."/>
            <person name="Sykes S."/>
            <person name="Wortman J."/>
            <person name="Nusbaum C."/>
            <person name="Birren B."/>
        </authorList>
    </citation>
    <scope>NUCLEOTIDE SEQUENCE [LARGE SCALE GENOMIC DNA]</scope>
    <source>
        <strain evidence="2">INRA-310</strain>
    </source>
</reference>
<dbReference type="Proteomes" id="UP000018817">
    <property type="component" value="Unassembled WGS sequence"/>
</dbReference>
<gene>
    <name evidence="1" type="ORF">PPTG_21440</name>
</gene>
<evidence type="ECO:0000313" key="2">
    <source>
        <dbReference type="Proteomes" id="UP000018817"/>
    </source>
</evidence>
<organism evidence="1 2">
    <name type="scientific">Phytophthora nicotianae (strain INRA-310)</name>
    <name type="common">Phytophthora parasitica</name>
    <dbReference type="NCBI Taxonomy" id="761204"/>
    <lineage>
        <taxon>Eukaryota</taxon>
        <taxon>Sar</taxon>
        <taxon>Stramenopiles</taxon>
        <taxon>Oomycota</taxon>
        <taxon>Peronosporomycetes</taxon>
        <taxon>Peronosporales</taxon>
        <taxon>Peronosporaceae</taxon>
        <taxon>Phytophthora</taxon>
    </lineage>
</organism>
<dbReference type="AlphaFoldDB" id="W2R1T1"/>
<accession>W2R1T1</accession>
<evidence type="ECO:0000313" key="1">
    <source>
        <dbReference type="EMBL" id="ETN19236.1"/>
    </source>
</evidence>
<proteinExistence type="predicted"/>
<dbReference type="GeneID" id="20190039"/>
<dbReference type="EMBL" id="KI669565">
    <property type="protein sequence ID" value="ETN19236.1"/>
    <property type="molecule type" value="Genomic_DNA"/>
</dbReference>
<sequence>MKTLRESDLHDRWFAIHGYYRFTAAEAAEACAALKNKLEREKKGSRSDTIKNYARSKQSGLELHLVLSGE</sequence>
<dbReference type="VEuPathDB" id="FungiDB:PPTG_21440"/>